<protein>
    <recommendedName>
        <fullName evidence="6 7">Thioredoxin</fullName>
    </recommendedName>
</protein>
<dbReference type="PROSITE" id="PS51352">
    <property type="entry name" value="THIOREDOXIN_2"/>
    <property type="match status" value="1"/>
</dbReference>
<feature type="disulfide bond" description="Redox-active" evidence="9">
    <location>
        <begin position="32"/>
        <end position="35"/>
    </location>
</feature>
<dbReference type="GO" id="GO:0045454">
    <property type="term" value="P:cell redox homeostasis"/>
    <property type="evidence" value="ECO:0007669"/>
    <property type="project" value="TreeGrafter"/>
</dbReference>
<dbReference type="Proteomes" id="UP000054023">
    <property type="component" value="Unassembled WGS sequence"/>
</dbReference>
<dbReference type="SUPFAM" id="SSF52833">
    <property type="entry name" value="Thioredoxin-like"/>
    <property type="match status" value="1"/>
</dbReference>
<evidence type="ECO:0000313" key="12">
    <source>
        <dbReference type="EMBL" id="MBA8922093.1"/>
    </source>
</evidence>
<dbReference type="InterPro" id="IPR017937">
    <property type="entry name" value="Thioredoxin_CS"/>
</dbReference>
<proteinExistence type="inferred from homology"/>
<dbReference type="InterPro" id="IPR036249">
    <property type="entry name" value="Thioredoxin-like_sf"/>
</dbReference>
<name>A0A0W8IIM3_9MICC</name>
<reference evidence="13" key="2">
    <citation type="submission" date="2015-12" db="EMBL/GenBank/DDBJ databases">
        <authorList>
            <person name="Nair G.R."/>
            <person name="Kaur G."/>
            <person name="Mayilraj S."/>
        </authorList>
    </citation>
    <scope>NUCLEOTIDE SEQUENCE [LARGE SCALE GENOMIC DNA]</scope>
    <source>
        <strain evidence="13">CD08_7</strain>
    </source>
</reference>
<dbReference type="GO" id="GO:0015035">
    <property type="term" value="F:protein-disulfide reductase activity"/>
    <property type="evidence" value="ECO:0007669"/>
    <property type="project" value="UniProtKB-UniRule"/>
</dbReference>
<evidence type="ECO:0000256" key="8">
    <source>
        <dbReference type="PIRSR" id="PIRSR000077-1"/>
    </source>
</evidence>
<comment type="caution">
    <text evidence="11">The sequence shown here is derived from an EMBL/GenBank/DDBJ whole genome shotgun (WGS) entry which is preliminary data.</text>
</comment>
<dbReference type="Proteomes" id="UP000546252">
    <property type="component" value="Unassembled WGS sequence"/>
</dbReference>
<gene>
    <name evidence="11" type="ORF">AVL63_11150</name>
    <name evidence="12" type="ORF">HNR24_002026</name>
</gene>
<dbReference type="PRINTS" id="PR00421">
    <property type="entry name" value="THIOREDOXIN"/>
</dbReference>
<dbReference type="InterPro" id="IPR005746">
    <property type="entry name" value="Thioredoxin"/>
</dbReference>
<organism evidence="11 13">
    <name type="scientific">Nesterenkonia jeotgali</name>
    <dbReference type="NCBI Taxonomy" id="317018"/>
    <lineage>
        <taxon>Bacteria</taxon>
        <taxon>Bacillati</taxon>
        <taxon>Actinomycetota</taxon>
        <taxon>Actinomycetes</taxon>
        <taxon>Micrococcales</taxon>
        <taxon>Micrococcaceae</taxon>
        <taxon>Nesterenkonia</taxon>
    </lineage>
</organism>
<sequence length="108" mass="11847">MSDLKNVTDASFEQDVLQADKPVLVDFWAEWCGPCRMLTPILEELAAENPEKIEVVKVNVDENPGTAAKFGITSIPAVYAFKGGEHVQSSIGAKPKQVLEQEFADLLK</sequence>
<evidence type="ECO:0000256" key="5">
    <source>
        <dbReference type="ARBA" id="ARBA00023284"/>
    </source>
</evidence>
<evidence type="ECO:0000256" key="6">
    <source>
        <dbReference type="NCBIfam" id="TIGR01068"/>
    </source>
</evidence>
<evidence type="ECO:0000256" key="2">
    <source>
        <dbReference type="ARBA" id="ARBA00022448"/>
    </source>
</evidence>
<reference evidence="12 14" key="3">
    <citation type="submission" date="2020-08" db="EMBL/GenBank/DDBJ databases">
        <title>Sequencing the genomes of 1000 actinobacteria strains.</title>
        <authorList>
            <person name="Klenk H.-P."/>
        </authorList>
    </citation>
    <scope>NUCLEOTIDE SEQUENCE [LARGE SCALE GENOMIC DNA]</scope>
    <source>
        <strain evidence="12 14">DSM 19081</strain>
    </source>
</reference>
<evidence type="ECO:0000256" key="9">
    <source>
        <dbReference type="PIRSR" id="PIRSR000077-4"/>
    </source>
</evidence>
<dbReference type="STRING" id="317018.AVL63_11150"/>
<dbReference type="NCBIfam" id="TIGR01068">
    <property type="entry name" value="thioredoxin"/>
    <property type="match status" value="1"/>
</dbReference>
<dbReference type="PROSITE" id="PS00194">
    <property type="entry name" value="THIOREDOXIN_1"/>
    <property type="match status" value="1"/>
</dbReference>
<feature type="active site" description="Nucleophile" evidence="8">
    <location>
        <position position="32"/>
    </location>
</feature>
<dbReference type="EMBL" id="JACJIH010000001">
    <property type="protein sequence ID" value="MBA8922093.1"/>
    <property type="molecule type" value="Genomic_DNA"/>
</dbReference>
<dbReference type="Pfam" id="PF00085">
    <property type="entry name" value="Thioredoxin"/>
    <property type="match status" value="1"/>
</dbReference>
<dbReference type="AlphaFoldDB" id="A0A0W8IIM3"/>
<dbReference type="PIRSF" id="PIRSF000077">
    <property type="entry name" value="Thioredoxin"/>
    <property type="match status" value="1"/>
</dbReference>
<dbReference type="PANTHER" id="PTHR45663:SF11">
    <property type="entry name" value="GEO12009P1"/>
    <property type="match status" value="1"/>
</dbReference>
<feature type="site" description="Contributes to redox potential value" evidence="8">
    <location>
        <position position="33"/>
    </location>
</feature>
<evidence type="ECO:0000256" key="3">
    <source>
        <dbReference type="ARBA" id="ARBA00022982"/>
    </source>
</evidence>
<evidence type="ECO:0000256" key="4">
    <source>
        <dbReference type="ARBA" id="ARBA00023157"/>
    </source>
</evidence>
<dbReference type="CDD" id="cd02947">
    <property type="entry name" value="TRX_family"/>
    <property type="match status" value="1"/>
</dbReference>
<feature type="domain" description="Thioredoxin" evidence="10">
    <location>
        <begin position="1"/>
        <end position="108"/>
    </location>
</feature>
<keyword evidence="4 9" id="KW-1015">Disulfide bond</keyword>
<keyword evidence="13" id="KW-1185">Reference proteome</keyword>
<evidence type="ECO:0000313" key="11">
    <source>
        <dbReference type="EMBL" id="KUG59667.1"/>
    </source>
</evidence>
<dbReference type="RefSeq" id="WP_058887901.1">
    <property type="nucleotide sequence ID" value="NZ_BAAAKT010000004.1"/>
</dbReference>
<evidence type="ECO:0000313" key="14">
    <source>
        <dbReference type="Proteomes" id="UP000546252"/>
    </source>
</evidence>
<dbReference type="FunFam" id="3.40.30.10:FF:000001">
    <property type="entry name" value="Thioredoxin"/>
    <property type="match status" value="1"/>
</dbReference>
<dbReference type="PROSITE" id="PS51354">
    <property type="entry name" value="GLUTAREDOXIN_2"/>
    <property type="match status" value="1"/>
</dbReference>
<accession>A0A0W8IIM3</accession>
<keyword evidence="2" id="KW-0813">Transport</keyword>
<feature type="active site" description="Nucleophile" evidence="8">
    <location>
        <position position="35"/>
    </location>
</feature>
<evidence type="ECO:0000256" key="1">
    <source>
        <dbReference type="ARBA" id="ARBA00008987"/>
    </source>
</evidence>
<keyword evidence="5 9" id="KW-0676">Redox-active center</keyword>
<evidence type="ECO:0000256" key="7">
    <source>
        <dbReference type="PIRNR" id="PIRNR000077"/>
    </source>
</evidence>
<dbReference type="Gene3D" id="3.40.30.10">
    <property type="entry name" value="Glutaredoxin"/>
    <property type="match status" value="1"/>
</dbReference>
<evidence type="ECO:0000313" key="13">
    <source>
        <dbReference type="Proteomes" id="UP000054023"/>
    </source>
</evidence>
<keyword evidence="3" id="KW-0249">Electron transport</keyword>
<feature type="site" description="Contributes to redox potential value" evidence="8">
    <location>
        <position position="34"/>
    </location>
</feature>
<dbReference type="InterPro" id="IPR013766">
    <property type="entry name" value="Thioredoxin_domain"/>
</dbReference>
<comment type="similarity">
    <text evidence="1 7">Belongs to the thioredoxin family.</text>
</comment>
<dbReference type="PANTHER" id="PTHR45663">
    <property type="entry name" value="GEO12009P1"/>
    <property type="match status" value="1"/>
</dbReference>
<dbReference type="EMBL" id="LQBM01000002">
    <property type="protein sequence ID" value="KUG59667.1"/>
    <property type="molecule type" value="Genomic_DNA"/>
</dbReference>
<evidence type="ECO:0000259" key="10">
    <source>
        <dbReference type="PROSITE" id="PS51352"/>
    </source>
</evidence>
<dbReference type="OrthoDB" id="9790390at2"/>
<reference evidence="11" key="1">
    <citation type="submission" date="2015-12" db="EMBL/GenBank/DDBJ databases">
        <authorList>
            <person name="Shamseldin A."/>
            <person name="Moawad H."/>
            <person name="Abd El-Rahim W.M."/>
            <person name="Sadowsky M.J."/>
        </authorList>
    </citation>
    <scope>NUCLEOTIDE SEQUENCE [LARGE SCALE GENOMIC DNA]</scope>
    <source>
        <strain evidence="11">CD08_7</strain>
    </source>
</reference>
<dbReference type="GO" id="GO:0005829">
    <property type="term" value="C:cytosol"/>
    <property type="evidence" value="ECO:0007669"/>
    <property type="project" value="TreeGrafter"/>
</dbReference>
<feature type="site" description="Deprotonates C-terminal active site Cys" evidence="8">
    <location>
        <position position="26"/>
    </location>
</feature>